<dbReference type="Proteomes" id="UP000247498">
    <property type="component" value="Unassembled WGS sequence"/>
</dbReference>
<feature type="coiled-coil region" evidence="2">
    <location>
        <begin position="36"/>
        <end position="96"/>
    </location>
</feature>
<dbReference type="InterPro" id="IPR049258">
    <property type="entry name" value="ODAD1_CC"/>
</dbReference>
<keyword evidence="5" id="KW-0282">Flagellum</keyword>
<sequence length="585" mass="62940">MQHSAVDATGRPGALTGGVPRQGGGPGDTLSHKSVIEKQRAAIEKLRGQNARLKEELLLENKFSVRPSNPAATIWINKLQDEADLYTRKIQLQKRKVLMLQQQEAGMKGTLGTSRATMGGINSAREKAVGLQKQITILENRLEKQYIKYNEAVTFNKQLREQIDNLRRERMMFEGMDAQLDRDLARLKREIADTITAANEAHAAKERALAEAQSLKLQAEREHAAFEEEFRQLTNIIEDDRRQRDMARAEEMAEREKRTQELLKSTEASAVARKKAVRSSWQIGFNKALTQNVSHERVRLYAEAFQKIQDATGISDIDDLVAAFASGEDTNLTLFNHVTELSEEVDQLELAIAAAKKEIESYTARTVAADSASASAAASVAARLQRCESEADAREARLRRANAAVEALKGPVLRLFNAIGCDTPAVREVVGSGELTDSNLLVHLGIVEQRANELLQAYALSKGPEAAAALQEVLRAQPAPPPGTRVVVEPPSTVEGGGGGAAAAGGGGAQGAAAAGTSSVGAGGGETGEGSDGEAEPLPDDVPLTRAVLQACVQRSLPGLLERSLRVKPINAHGGGGRGSARRRE</sequence>
<dbReference type="STRING" id="307507.A0A2V0P6Y0"/>
<feature type="domain" description="ODAD1 central coiled coil region" evidence="4">
    <location>
        <begin position="132"/>
        <end position="432"/>
    </location>
</feature>
<feature type="region of interest" description="Disordered" evidence="3">
    <location>
        <begin position="563"/>
        <end position="585"/>
    </location>
</feature>
<keyword evidence="5" id="KW-0966">Cell projection</keyword>
<feature type="compositionally biased region" description="Low complexity" evidence="3">
    <location>
        <begin position="511"/>
        <end position="520"/>
    </location>
</feature>
<dbReference type="InterPro" id="IPR051876">
    <property type="entry name" value="ODA-DC/CCD"/>
</dbReference>
<keyword evidence="6" id="KW-1185">Reference proteome</keyword>
<feature type="compositionally biased region" description="Acidic residues" evidence="3">
    <location>
        <begin position="529"/>
        <end position="539"/>
    </location>
</feature>
<keyword evidence="5" id="KW-0969">Cilium</keyword>
<proteinExistence type="predicted"/>
<evidence type="ECO:0000313" key="6">
    <source>
        <dbReference type="Proteomes" id="UP000247498"/>
    </source>
</evidence>
<dbReference type="AlphaFoldDB" id="A0A2V0P6Y0"/>
<accession>A0A2V0P6Y0</accession>
<name>A0A2V0P6Y0_9CHLO</name>
<evidence type="ECO:0000256" key="2">
    <source>
        <dbReference type="SAM" id="Coils"/>
    </source>
</evidence>
<gene>
    <name evidence="5" type="ORF">Rsub_07418</name>
</gene>
<feature type="coiled-coil region" evidence="2">
    <location>
        <begin position="121"/>
        <end position="266"/>
    </location>
</feature>
<evidence type="ECO:0000256" key="1">
    <source>
        <dbReference type="ARBA" id="ARBA00023054"/>
    </source>
</evidence>
<evidence type="ECO:0000256" key="3">
    <source>
        <dbReference type="SAM" id="MobiDB-lite"/>
    </source>
</evidence>
<evidence type="ECO:0000259" key="4">
    <source>
        <dbReference type="Pfam" id="PF21773"/>
    </source>
</evidence>
<dbReference type="PANTHER" id="PTHR21694">
    <property type="entry name" value="COILED-COIL DOMAIN-CONTAINING PROTEIN 63"/>
    <property type="match status" value="1"/>
</dbReference>
<reference evidence="5 6" key="1">
    <citation type="journal article" date="2018" name="Sci. Rep.">
        <title>Raphidocelis subcapitata (=Pseudokirchneriella subcapitata) provides an insight into genome evolution and environmental adaptations in the Sphaeropleales.</title>
        <authorList>
            <person name="Suzuki S."/>
            <person name="Yamaguchi H."/>
            <person name="Nakajima N."/>
            <person name="Kawachi M."/>
        </authorList>
    </citation>
    <scope>NUCLEOTIDE SEQUENCE [LARGE SCALE GENOMIC DNA]</scope>
    <source>
        <strain evidence="5 6">NIES-35</strain>
    </source>
</reference>
<dbReference type="PANTHER" id="PTHR21694:SF18">
    <property type="entry name" value="COILED-COIL DOMAIN-CONTAINING PROTEIN 63"/>
    <property type="match status" value="1"/>
</dbReference>
<dbReference type="OrthoDB" id="6766775at2759"/>
<dbReference type="InParanoid" id="A0A2V0P6Y0"/>
<comment type="caution">
    <text evidence="5">The sequence shown here is derived from an EMBL/GenBank/DDBJ whole genome shotgun (WGS) entry which is preliminary data.</text>
</comment>
<dbReference type="Pfam" id="PF21773">
    <property type="entry name" value="ODAD1_CC"/>
    <property type="match status" value="1"/>
</dbReference>
<evidence type="ECO:0000313" key="5">
    <source>
        <dbReference type="EMBL" id="GBF94682.1"/>
    </source>
</evidence>
<dbReference type="EMBL" id="BDRX01000054">
    <property type="protein sequence ID" value="GBF94682.1"/>
    <property type="molecule type" value="Genomic_DNA"/>
</dbReference>
<feature type="region of interest" description="Disordered" evidence="3">
    <location>
        <begin position="1"/>
        <end position="31"/>
    </location>
</feature>
<keyword evidence="1 2" id="KW-0175">Coiled coil</keyword>
<protein>
    <submittedName>
        <fullName evidence="5">Flagellar outer dynein arm-docking complex</fullName>
    </submittedName>
</protein>
<feature type="coiled-coil region" evidence="2">
    <location>
        <begin position="338"/>
        <end position="404"/>
    </location>
</feature>
<feature type="region of interest" description="Disordered" evidence="3">
    <location>
        <begin position="477"/>
        <end position="542"/>
    </location>
</feature>
<organism evidence="5 6">
    <name type="scientific">Raphidocelis subcapitata</name>
    <dbReference type="NCBI Taxonomy" id="307507"/>
    <lineage>
        <taxon>Eukaryota</taxon>
        <taxon>Viridiplantae</taxon>
        <taxon>Chlorophyta</taxon>
        <taxon>core chlorophytes</taxon>
        <taxon>Chlorophyceae</taxon>
        <taxon>CS clade</taxon>
        <taxon>Sphaeropleales</taxon>
        <taxon>Selenastraceae</taxon>
        <taxon>Raphidocelis</taxon>
    </lineage>
</organism>
<feature type="compositionally biased region" description="Gly residues" evidence="3">
    <location>
        <begin position="495"/>
        <end position="510"/>
    </location>
</feature>